<dbReference type="EMBL" id="JAIWYP010000005">
    <property type="protein sequence ID" value="KAH3827426.1"/>
    <property type="molecule type" value="Genomic_DNA"/>
</dbReference>
<name>A0A9D4H5L5_DREPO</name>
<organism evidence="1 2">
    <name type="scientific">Dreissena polymorpha</name>
    <name type="common">Zebra mussel</name>
    <name type="synonym">Mytilus polymorpha</name>
    <dbReference type="NCBI Taxonomy" id="45954"/>
    <lineage>
        <taxon>Eukaryota</taxon>
        <taxon>Metazoa</taxon>
        <taxon>Spiralia</taxon>
        <taxon>Lophotrochozoa</taxon>
        <taxon>Mollusca</taxon>
        <taxon>Bivalvia</taxon>
        <taxon>Autobranchia</taxon>
        <taxon>Heteroconchia</taxon>
        <taxon>Euheterodonta</taxon>
        <taxon>Imparidentia</taxon>
        <taxon>Neoheterodontei</taxon>
        <taxon>Myida</taxon>
        <taxon>Dreissenoidea</taxon>
        <taxon>Dreissenidae</taxon>
        <taxon>Dreissena</taxon>
    </lineage>
</organism>
<reference evidence="1" key="2">
    <citation type="submission" date="2020-11" db="EMBL/GenBank/DDBJ databases">
        <authorList>
            <person name="McCartney M.A."/>
            <person name="Auch B."/>
            <person name="Kono T."/>
            <person name="Mallez S."/>
            <person name="Becker A."/>
            <person name="Gohl D.M."/>
            <person name="Silverstein K.A.T."/>
            <person name="Koren S."/>
            <person name="Bechman K.B."/>
            <person name="Herman A."/>
            <person name="Abrahante J.E."/>
            <person name="Garbe J."/>
        </authorList>
    </citation>
    <scope>NUCLEOTIDE SEQUENCE</scope>
    <source>
        <strain evidence="1">Duluth1</strain>
        <tissue evidence="1">Whole animal</tissue>
    </source>
</reference>
<reference evidence="1" key="1">
    <citation type="journal article" date="2019" name="bioRxiv">
        <title>The Genome of the Zebra Mussel, Dreissena polymorpha: A Resource for Invasive Species Research.</title>
        <authorList>
            <person name="McCartney M.A."/>
            <person name="Auch B."/>
            <person name="Kono T."/>
            <person name="Mallez S."/>
            <person name="Zhang Y."/>
            <person name="Obille A."/>
            <person name="Becker A."/>
            <person name="Abrahante J.E."/>
            <person name="Garbe J."/>
            <person name="Badalamenti J.P."/>
            <person name="Herman A."/>
            <person name="Mangelson H."/>
            <person name="Liachko I."/>
            <person name="Sullivan S."/>
            <person name="Sone E.D."/>
            <person name="Koren S."/>
            <person name="Silverstein K.A.T."/>
            <person name="Beckman K.B."/>
            <person name="Gohl D.M."/>
        </authorList>
    </citation>
    <scope>NUCLEOTIDE SEQUENCE</scope>
    <source>
        <strain evidence="1">Duluth1</strain>
        <tissue evidence="1">Whole animal</tissue>
    </source>
</reference>
<gene>
    <name evidence="1" type="ORF">DPMN_129363</name>
</gene>
<proteinExistence type="predicted"/>
<keyword evidence="2" id="KW-1185">Reference proteome</keyword>
<dbReference type="Proteomes" id="UP000828390">
    <property type="component" value="Unassembled WGS sequence"/>
</dbReference>
<evidence type="ECO:0000313" key="2">
    <source>
        <dbReference type="Proteomes" id="UP000828390"/>
    </source>
</evidence>
<dbReference type="AlphaFoldDB" id="A0A9D4H5L5"/>
<comment type="caution">
    <text evidence="1">The sequence shown here is derived from an EMBL/GenBank/DDBJ whole genome shotgun (WGS) entry which is preliminary data.</text>
</comment>
<accession>A0A9D4H5L5</accession>
<protein>
    <submittedName>
        <fullName evidence="1">Uncharacterized protein</fullName>
    </submittedName>
</protein>
<sequence length="63" mass="7132">MPWLSVCVLDSPGTQFRPMSFKDRDGSCTAVLRRCNMGDQMTTDKLMVMRGQLLLHISQIEVS</sequence>
<evidence type="ECO:0000313" key="1">
    <source>
        <dbReference type="EMBL" id="KAH3827426.1"/>
    </source>
</evidence>